<dbReference type="InterPro" id="IPR017039">
    <property type="entry name" value="Virul_fac_BrkB"/>
</dbReference>
<feature type="transmembrane region" description="Helical" evidence="6">
    <location>
        <begin position="28"/>
        <end position="51"/>
    </location>
</feature>
<reference evidence="7 8" key="1">
    <citation type="submission" date="2019-06" db="EMBL/GenBank/DDBJ databases">
        <title>Draft genome sequence of Methanolobus vulcani B1d.</title>
        <authorList>
            <person name="Creighbaum A.J."/>
            <person name="Ticak T."/>
            <person name="Hariraju D."/>
            <person name="Arivett B.A."/>
            <person name="Ferguson D.J.Jr."/>
        </authorList>
    </citation>
    <scope>NUCLEOTIDE SEQUENCE [LARGE SCALE GENOMIC DNA]</scope>
    <source>
        <strain evidence="7 8">B1d</strain>
    </source>
</reference>
<dbReference type="EMBL" id="VIAQ01000012">
    <property type="protein sequence ID" value="TQD26184.1"/>
    <property type="molecule type" value="Genomic_DNA"/>
</dbReference>
<evidence type="ECO:0000256" key="5">
    <source>
        <dbReference type="ARBA" id="ARBA00023136"/>
    </source>
</evidence>
<comment type="subcellular location">
    <subcellularLocation>
        <location evidence="1">Cell membrane</location>
        <topology evidence="1">Multi-pass membrane protein</topology>
    </subcellularLocation>
</comment>
<gene>
    <name evidence="7" type="ORF">FKV42_05360</name>
</gene>
<dbReference type="RefSeq" id="WP_154809222.1">
    <property type="nucleotide sequence ID" value="NZ_VIAQ01000012.1"/>
</dbReference>
<comment type="caution">
    <text evidence="7">The sequence shown here is derived from an EMBL/GenBank/DDBJ whole genome shotgun (WGS) entry which is preliminary data.</text>
</comment>
<dbReference type="PANTHER" id="PTHR30213:SF1">
    <property type="entry name" value="INNER MEMBRANE PROTEIN YHJD"/>
    <property type="match status" value="1"/>
</dbReference>
<accession>A0A7Z8P4W9</accession>
<feature type="transmembrane region" description="Helical" evidence="6">
    <location>
        <begin position="210"/>
        <end position="233"/>
    </location>
</feature>
<evidence type="ECO:0000313" key="7">
    <source>
        <dbReference type="EMBL" id="TQD26184.1"/>
    </source>
</evidence>
<dbReference type="Pfam" id="PF03631">
    <property type="entry name" value="Virul_fac_BrkB"/>
    <property type="match status" value="1"/>
</dbReference>
<feature type="transmembrane region" description="Helical" evidence="6">
    <location>
        <begin position="137"/>
        <end position="163"/>
    </location>
</feature>
<keyword evidence="8" id="KW-1185">Reference proteome</keyword>
<feature type="transmembrane region" description="Helical" evidence="6">
    <location>
        <begin position="91"/>
        <end position="109"/>
    </location>
</feature>
<evidence type="ECO:0000256" key="3">
    <source>
        <dbReference type="ARBA" id="ARBA00022692"/>
    </source>
</evidence>
<name>A0A7Z8P4W9_9EURY</name>
<keyword evidence="5 6" id="KW-0472">Membrane</keyword>
<feature type="transmembrane region" description="Helical" evidence="6">
    <location>
        <begin position="178"/>
        <end position="198"/>
    </location>
</feature>
<evidence type="ECO:0000313" key="8">
    <source>
        <dbReference type="Proteomes" id="UP000319335"/>
    </source>
</evidence>
<sequence length="284" mass="31896">MQSQFEDIMKTTLDRWAKEDGVTNSASLSFYALMGFPSLLLFTLFIGSIFLKQQLLEAAILTDVSVVADDVAIEALNSLFTQLSISSPSNFGIVFSFLIYLWSAGNIFFQIKKMINKMWGLAPSNKNWLHHFFHTRLSALIAAIAFGMLVSVSTLFEMIFFVISDAVQAAFSISVDTIQYASFGINFMTLIVLFMYLFRVLPDANMDLKYVFMSSLLTVLLLTLGKYVIGIYLSYSSITTVYGTIGSILVILLWIYMSSIIVTFMIVFTGVYADYDSHMQDKAL</sequence>
<dbReference type="OrthoDB" id="137001at2157"/>
<protein>
    <submittedName>
        <fullName evidence="7">YihY/virulence factor BrkB family protein</fullName>
    </submittedName>
</protein>
<keyword evidence="3 6" id="KW-0812">Transmembrane</keyword>
<keyword evidence="2" id="KW-1003">Cell membrane</keyword>
<keyword evidence="4 6" id="KW-1133">Transmembrane helix</keyword>
<evidence type="ECO:0000256" key="4">
    <source>
        <dbReference type="ARBA" id="ARBA00022989"/>
    </source>
</evidence>
<evidence type="ECO:0000256" key="1">
    <source>
        <dbReference type="ARBA" id="ARBA00004651"/>
    </source>
</evidence>
<dbReference type="GO" id="GO:0005886">
    <property type="term" value="C:plasma membrane"/>
    <property type="evidence" value="ECO:0007669"/>
    <property type="project" value="UniProtKB-SubCell"/>
</dbReference>
<evidence type="ECO:0000256" key="6">
    <source>
        <dbReference type="SAM" id="Phobius"/>
    </source>
</evidence>
<evidence type="ECO:0000256" key="2">
    <source>
        <dbReference type="ARBA" id="ARBA00022475"/>
    </source>
</evidence>
<organism evidence="7 8">
    <name type="scientific">Methanolobus vulcani</name>
    <dbReference type="NCBI Taxonomy" id="38026"/>
    <lineage>
        <taxon>Archaea</taxon>
        <taxon>Methanobacteriati</taxon>
        <taxon>Methanobacteriota</taxon>
        <taxon>Stenosarchaea group</taxon>
        <taxon>Methanomicrobia</taxon>
        <taxon>Methanosarcinales</taxon>
        <taxon>Methanosarcinaceae</taxon>
        <taxon>Methanolobus</taxon>
    </lineage>
</organism>
<dbReference type="Proteomes" id="UP000319335">
    <property type="component" value="Unassembled WGS sequence"/>
</dbReference>
<feature type="transmembrane region" description="Helical" evidence="6">
    <location>
        <begin position="245"/>
        <end position="273"/>
    </location>
</feature>
<dbReference type="PANTHER" id="PTHR30213">
    <property type="entry name" value="INNER MEMBRANE PROTEIN YHJD"/>
    <property type="match status" value="1"/>
</dbReference>
<proteinExistence type="predicted"/>
<dbReference type="PIRSF" id="PIRSF035875">
    <property type="entry name" value="RNase_BN"/>
    <property type="match status" value="1"/>
</dbReference>
<dbReference type="AlphaFoldDB" id="A0A7Z8P4W9"/>